<evidence type="ECO:0000256" key="4">
    <source>
        <dbReference type="ARBA" id="ARBA00023130"/>
    </source>
</evidence>
<sequence length="143" mass="15544">MRRRLGALLGLLWVQIFRVRGMQVQQSPSTLTAQEGVSSSLTCNFSNTANSVQWFRQNPGSSLVNLFFIATGTKQNGRLKATVNSQERYSTLHITSSQLEDSGTYLCAADTQCSQGVCCLDPNCSWACSCNPAHLPGRHVASA</sequence>
<evidence type="ECO:0000256" key="9">
    <source>
        <dbReference type="ARBA" id="ARBA00043266"/>
    </source>
</evidence>
<name>G1U015_RABIT</name>
<keyword evidence="13" id="KW-1185">Reference proteome</keyword>
<keyword evidence="7" id="KW-0325">Glycoprotein</keyword>
<dbReference type="InterPro" id="IPR013106">
    <property type="entry name" value="Ig_V-set"/>
</dbReference>
<dbReference type="SUPFAM" id="SSF48726">
    <property type="entry name" value="Immunoglobulin"/>
    <property type="match status" value="1"/>
</dbReference>
<dbReference type="InterPro" id="IPR051896">
    <property type="entry name" value="TCR_alpha_variable"/>
</dbReference>
<evidence type="ECO:0000259" key="11">
    <source>
        <dbReference type="PROSITE" id="PS50835"/>
    </source>
</evidence>
<dbReference type="Bgee" id="ENSOCUG00000027818">
    <property type="expression patterns" value="Expressed in testis and 1 other cell type or tissue"/>
</dbReference>
<keyword evidence="3 10" id="KW-0732">Signal</keyword>
<evidence type="ECO:0000256" key="6">
    <source>
        <dbReference type="ARBA" id="ARBA00023157"/>
    </source>
</evidence>
<dbReference type="InterPro" id="IPR013783">
    <property type="entry name" value="Ig-like_fold"/>
</dbReference>
<evidence type="ECO:0000256" key="10">
    <source>
        <dbReference type="SAM" id="SignalP"/>
    </source>
</evidence>
<dbReference type="Ensembl" id="ENSOCUT00000027133.3">
    <property type="protein sequence ID" value="ENSOCUP00000022692.3"/>
    <property type="gene ID" value="ENSOCUG00000027818.3"/>
</dbReference>
<keyword evidence="2" id="KW-1003">Cell membrane</keyword>
<keyword evidence="5" id="KW-0472">Membrane</keyword>
<dbReference type="InterPro" id="IPR003598">
    <property type="entry name" value="Ig_sub2"/>
</dbReference>
<reference evidence="12" key="3">
    <citation type="submission" date="2025-09" db="UniProtKB">
        <authorList>
            <consortium name="Ensembl"/>
        </authorList>
    </citation>
    <scope>IDENTIFICATION</scope>
    <source>
        <strain evidence="12">Thorbecke</strain>
    </source>
</reference>
<evidence type="ECO:0000256" key="2">
    <source>
        <dbReference type="ARBA" id="ARBA00022475"/>
    </source>
</evidence>
<dbReference type="Proteomes" id="UP000001811">
    <property type="component" value="Chromosome 17"/>
</dbReference>
<keyword evidence="6" id="KW-1015">Disulfide bond</keyword>
<dbReference type="SMR" id="G1U015"/>
<dbReference type="FunCoup" id="G1U015">
    <property type="interactions" value="103"/>
</dbReference>
<comment type="subunit">
    <text evidence="8">Alpha-beta TR is a heterodimer composed of an alpha and beta chain; disulfide-linked. The alpha-beta TR is associated with the transmembrane signaling CD3 coreceptor proteins to form the TR-CD3 (TcR or TCR). The assembly of alpha-beta TR heterodimers with CD3 occurs in the endoplasmic reticulum where a single alpha-beta TR heterodimer associates with one CD3D-CD3E heterodimer, one CD3G-CD3E heterodimer and one CD247 homodimer forming a stable octameric structure. CD3D-CD3E and CD3G-CD3E heterodimers preferentially associate with TR alpha and TR beta chains, respectively. The association of the CD247 homodimer is the last step of TcR assembly in the endoplasmic reticulum and is required for transport to the cell surface.</text>
</comment>
<proteinExistence type="predicted"/>
<dbReference type="Pfam" id="PF07686">
    <property type="entry name" value="V-set"/>
    <property type="match status" value="1"/>
</dbReference>
<dbReference type="InterPro" id="IPR007110">
    <property type="entry name" value="Ig-like_dom"/>
</dbReference>
<dbReference type="InParanoid" id="G1U015"/>
<dbReference type="PaxDb" id="9986-ENSOCUP00000018047"/>
<dbReference type="InterPro" id="IPR036179">
    <property type="entry name" value="Ig-like_dom_sf"/>
</dbReference>
<dbReference type="Gene3D" id="2.60.40.10">
    <property type="entry name" value="Immunoglobulins"/>
    <property type="match status" value="1"/>
</dbReference>
<dbReference type="InterPro" id="IPR003599">
    <property type="entry name" value="Ig_sub"/>
</dbReference>
<keyword evidence="9" id="KW-0391">Immunity</keyword>
<evidence type="ECO:0000313" key="12">
    <source>
        <dbReference type="Ensembl" id="ENSOCUP00000022692.3"/>
    </source>
</evidence>
<dbReference type="SMART" id="SM00408">
    <property type="entry name" value="IGc2"/>
    <property type="match status" value="1"/>
</dbReference>
<dbReference type="SMART" id="SM00406">
    <property type="entry name" value="IGv"/>
    <property type="match status" value="1"/>
</dbReference>
<evidence type="ECO:0000256" key="5">
    <source>
        <dbReference type="ARBA" id="ARBA00023136"/>
    </source>
</evidence>
<dbReference type="GeneTree" id="ENSGT00900000140957"/>
<dbReference type="SMART" id="SM00409">
    <property type="entry name" value="IG"/>
    <property type="match status" value="1"/>
</dbReference>
<reference evidence="12 13" key="1">
    <citation type="journal article" date="2011" name="Nature">
        <title>A high-resolution map of human evolutionary constraint using 29 mammals.</title>
        <authorList>
            <person name="Lindblad-Toh K."/>
            <person name="Garber M."/>
            <person name="Zuk O."/>
            <person name="Lin M.F."/>
            <person name="Parker B.J."/>
            <person name="Washietl S."/>
            <person name="Kheradpour P."/>
            <person name="Ernst J."/>
            <person name="Jordan G."/>
            <person name="Mauceli E."/>
            <person name="Ward L.D."/>
            <person name="Lowe C.B."/>
            <person name="Holloway A.K."/>
            <person name="Clamp M."/>
            <person name="Gnerre S."/>
            <person name="Alfoldi J."/>
            <person name="Beal K."/>
            <person name="Chang J."/>
            <person name="Clawson H."/>
            <person name="Cuff J."/>
            <person name="Di Palma F."/>
            <person name="Fitzgerald S."/>
            <person name="Flicek P."/>
            <person name="Guttman M."/>
            <person name="Hubisz M.J."/>
            <person name="Jaffe D.B."/>
            <person name="Jungreis I."/>
            <person name="Kent W.J."/>
            <person name="Kostka D."/>
            <person name="Lara M."/>
            <person name="Martins A.L."/>
            <person name="Massingham T."/>
            <person name="Moltke I."/>
            <person name="Raney B.J."/>
            <person name="Rasmussen M.D."/>
            <person name="Robinson J."/>
            <person name="Stark A."/>
            <person name="Vilella A.J."/>
            <person name="Wen J."/>
            <person name="Xie X."/>
            <person name="Zody M.C."/>
            <person name="Baldwin J."/>
            <person name="Bloom T."/>
            <person name="Chin C.W."/>
            <person name="Heiman D."/>
            <person name="Nicol R."/>
            <person name="Nusbaum C."/>
            <person name="Young S."/>
            <person name="Wilkinson J."/>
            <person name="Worley K.C."/>
            <person name="Kovar C.L."/>
            <person name="Muzny D.M."/>
            <person name="Gibbs R.A."/>
            <person name="Cree A."/>
            <person name="Dihn H.H."/>
            <person name="Fowler G."/>
            <person name="Jhangiani S."/>
            <person name="Joshi V."/>
            <person name="Lee S."/>
            <person name="Lewis L.R."/>
            <person name="Nazareth L.V."/>
            <person name="Okwuonu G."/>
            <person name="Santibanez J."/>
            <person name="Warren W.C."/>
            <person name="Mardis E.R."/>
            <person name="Weinstock G.M."/>
            <person name="Wilson R.K."/>
            <person name="Delehaunty K."/>
            <person name="Dooling D."/>
            <person name="Fronik C."/>
            <person name="Fulton L."/>
            <person name="Fulton B."/>
            <person name="Graves T."/>
            <person name="Minx P."/>
            <person name="Sodergren E."/>
            <person name="Birney E."/>
            <person name="Margulies E.H."/>
            <person name="Herrero J."/>
            <person name="Green E.D."/>
            <person name="Haussler D."/>
            <person name="Siepel A."/>
            <person name="Goldman N."/>
            <person name="Pollard K.S."/>
            <person name="Pedersen J.S."/>
            <person name="Lander E.S."/>
            <person name="Kellis M."/>
        </authorList>
    </citation>
    <scope>NUCLEOTIDE SEQUENCE [LARGE SCALE GENOMIC DNA]</scope>
    <source>
        <strain evidence="12 13">Thorbecke inbred</strain>
    </source>
</reference>
<evidence type="ECO:0000256" key="1">
    <source>
        <dbReference type="ARBA" id="ARBA00004236"/>
    </source>
</evidence>
<dbReference type="PANTHER" id="PTHR19339">
    <property type="entry name" value="T CELL RECEPTOR ALPHA VARIABLE 39"/>
    <property type="match status" value="1"/>
</dbReference>
<keyword evidence="9" id="KW-1279">T cell receptor</keyword>
<reference evidence="12" key="2">
    <citation type="submission" date="2025-08" db="UniProtKB">
        <authorList>
            <consortium name="Ensembl"/>
        </authorList>
    </citation>
    <scope>IDENTIFICATION</scope>
    <source>
        <strain evidence="12">Thorbecke</strain>
    </source>
</reference>
<dbReference type="eggNOG" id="ENOG502S9QH">
    <property type="taxonomic scope" value="Eukaryota"/>
</dbReference>
<dbReference type="PROSITE" id="PS50835">
    <property type="entry name" value="IG_LIKE"/>
    <property type="match status" value="1"/>
</dbReference>
<keyword evidence="4" id="KW-1064">Adaptive immunity</keyword>
<dbReference type="PANTHER" id="PTHR19339:SF5">
    <property type="entry name" value="IG-LIKE DOMAIN-CONTAINING PROTEIN"/>
    <property type="match status" value="1"/>
</dbReference>
<dbReference type="AlphaFoldDB" id="G1U015"/>
<dbReference type="GO" id="GO:0002250">
    <property type="term" value="P:adaptive immune response"/>
    <property type="evidence" value="ECO:0007669"/>
    <property type="project" value="UniProtKB-KW"/>
</dbReference>
<dbReference type="GO" id="GO:0042101">
    <property type="term" value="C:T cell receptor complex"/>
    <property type="evidence" value="ECO:0007669"/>
    <property type="project" value="UniProtKB-KW"/>
</dbReference>
<dbReference type="EMBL" id="AAGW02024200">
    <property type="status" value="NOT_ANNOTATED_CDS"/>
    <property type="molecule type" value="Genomic_DNA"/>
</dbReference>
<evidence type="ECO:0000313" key="13">
    <source>
        <dbReference type="Proteomes" id="UP000001811"/>
    </source>
</evidence>
<organism evidence="12 13">
    <name type="scientific">Oryctolagus cuniculus</name>
    <name type="common">Rabbit</name>
    <dbReference type="NCBI Taxonomy" id="9986"/>
    <lineage>
        <taxon>Eukaryota</taxon>
        <taxon>Metazoa</taxon>
        <taxon>Chordata</taxon>
        <taxon>Craniata</taxon>
        <taxon>Vertebrata</taxon>
        <taxon>Euteleostomi</taxon>
        <taxon>Mammalia</taxon>
        <taxon>Eutheria</taxon>
        <taxon>Euarchontoglires</taxon>
        <taxon>Glires</taxon>
        <taxon>Lagomorpha</taxon>
        <taxon>Leporidae</taxon>
        <taxon>Oryctolagus</taxon>
    </lineage>
</organism>
<evidence type="ECO:0000256" key="7">
    <source>
        <dbReference type="ARBA" id="ARBA00023180"/>
    </source>
</evidence>
<accession>G1U015</accession>
<dbReference type="STRING" id="9986.ENSOCUP00000022692"/>
<protein>
    <recommendedName>
        <fullName evidence="11">Ig-like domain-containing protein</fullName>
    </recommendedName>
</protein>
<feature type="signal peptide" evidence="10">
    <location>
        <begin position="1"/>
        <end position="21"/>
    </location>
</feature>
<evidence type="ECO:0000256" key="3">
    <source>
        <dbReference type="ARBA" id="ARBA00022729"/>
    </source>
</evidence>
<evidence type="ECO:0000256" key="8">
    <source>
        <dbReference type="ARBA" id="ARBA00038651"/>
    </source>
</evidence>
<feature type="chain" id="PRO_5023840667" description="Ig-like domain-containing protein" evidence="10">
    <location>
        <begin position="22"/>
        <end position="143"/>
    </location>
</feature>
<comment type="subcellular location">
    <subcellularLocation>
        <location evidence="1">Cell membrane</location>
    </subcellularLocation>
</comment>
<feature type="domain" description="Ig-like" evidence="11">
    <location>
        <begin position="22"/>
        <end position="109"/>
    </location>
</feature>
<dbReference type="HOGENOM" id="CLU_077975_8_0_1"/>